<dbReference type="PANTHER" id="PTHR30543">
    <property type="entry name" value="CHROMATE REDUCTASE"/>
    <property type="match status" value="1"/>
</dbReference>
<keyword evidence="1" id="KW-0285">Flavoprotein</keyword>
<dbReference type="EMBL" id="MCBT01000046">
    <property type="protein sequence ID" value="OEG72663.1"/>
    <property type="molecule type" value="Genomic_DNA"/>
</dbReference>
<evidence type="ECO:0000313" key="4">
    <source>
        <dbReference type="Proteomes" id="UP000095230"/>
    </source>
</evidence>
<dbReference type="GO" id="GO:0005829">
    <property type="term" value="C:cytosol"/>
    <property type="evidence" value="ECO:0007669"/>
    <property type="project" value="TreeGrafter"/>
</dbReference>
<dbReference type="STRING" id="23.BEL05_10310"/>
<dbReference type="InterPro" id="IPR005025">
    <property type="entry name" value="FMN_Rdtase-like_dom"/>
</dbReference>
<dbReference type="AlphaFoldDB" id="A0A1E5IRT2"/>
<dbReference type="PANTHER" id="PTHR30543:SF31">
    <property type="entry name" value="NADPH-DEPENDENT AZOREDUCTASE AZR"/>
    <property type="match status" value="1"/>
</dbReference>
<dbReference type="InterPro" id="IPR029039">
    <property type="entry name" value="Flavoprotein-like_sf"/>
</dbReference>
<evidence type="ECO:0000313" key="3">
    <source>
        <dbReference type="EMBL" id="OEG72663.1"/>
    </source>
</evidence>
<name>A0A1E5IRT2_SHECO</name>
<proteinExistence type="predicted"/>
<evidence type="ECO:0000259" key="2">
    <source>
        <dbReference type="Pfam" id="PF03358"/>
    </source>
</evidence>
<dbReference type="Proteomes" id="UP000095230">
    <property type="component" value="Unassembled WGS sequence"/>
</dbReference>
<dbReference type="Pfam" id="PF03358">
    <property type="entry name" value="FMN_red"/>
    <property type="match status" value="1"/>
</dbReference>
<dbReference type="OrthoDB" id="5563352at2"/>
<dbReference type="RefSeq" id="WP_069671798.1">
    <property type="nucleotide sequence ID" value="NZ_MCBT01000046.1"/>
</dbReference>
<evidence type="ECO:0000256" key="1">
    <source>
        <dbReference type="ARBA" id="ARBA00022643"/>
    </source>
</evidence>
<organism evidence="3 4">
    <name type="scientific">Shewanella colwelliana</name>
    <name type="common">Alteromonas colwelliana</name>
    <dbReference type="NCBI Taxonomy" id="23"/>
    <lineage>
        <taxon>Bacteria</taxon>
        <taxon>Pseudomonadati</taxon>
        <taxon>Pseudomonadota</taxon>
        <taxon>Gammaproteobacteria</taxon>
        <taxon>Alteromonadales</taxon>
        <taxon>Shewanellaceae</taxon>
        <taxon>Shewanella</taxon>
    </lineage>
</organism>
<dbReference type="GO" id="GO:0010181">
    <property type="term" value="F:FMN binding"/>
    <property type="evidence" value="ECO:0007669"/>
    <property type="project" value="TreeGrafter"/>
</dbReference>
<comment type="caution">
    <text evidence="3">The sequence shown here is derived from an EMBL/GenBank/DDBJ whole genome shotgun (WGS) entry which is preliminary data.</text>
</comment>
<reference evidence="3 4" key="1">
    <citation type="submission" date="2016-07" db="EMBL/GenBank/DDBJ databases">
        <title>Whole-genome of two Shewanella species isolated from a digestive organ of sea cucumber Apostichopus japonicus Selenka 1867.</title>
        <authorList>
            <person name="Hong H.-H."/>
            <person name="Choi H."/>
            <person name="Cheon S."/>
            <person name="Oh J.-S."/>
            <person name="Lee H.-G."/>
            <person name="Park C."/>
        </authorList>
    </citation>
    <scope>NUCLEOTIDE SEQUENCE [LARGE SCALE GENOMIC DNA]</scope>
    <source>
        <strain evidence="3 4">CSB03KR</strain>
    </source>
</reference>
<dbReference type="GO" id="GO:0016491">
    <property type="term" value="F:oxidoreductase activity"/>
    <property type="evidence" value="ECO:0007669"/>
    <property type="project" value="InterPro"/>
</dbReference>
<protein>
    <submittedName>
        <fullName evidence="3">NADPH-dependent FMN reductase</fullName>
    </submittedName>
</protein>
<sequence>MKLLIISASQRTASQSAKVAQYIARQDHGFTSVSHFELCRFNLPFWDGDSGTKSLNGSGFETLNQQVKHADALVLITPEWGGMASPLLKNFLLMIDGQNTAHKPALLVAVSSGISGAYPIAELKMNALKNNKIVPIPDHLIIRNVQQVLDSDLPVNPRDEDLRSRIDYSLYMLHQYSGALLSIRDAHQNRAYPKQQEYAYGM</sequence>
<dbReference type="Gene3D" id="3.40.50.360">
    <property type="match status" value="1"/>
</dbReference>
<dbReference type="SUPFAM" id="SSF52218">
    <property type="entry name" value="Flavoproteins"/>
    <property type="match status" value="1"/>
</dbReference>
<keyword evidence="1" id="KW-0288">FMN</keyword>
<accession>A0A1E5IRT2</accession>
<dbReference type="InterPro" id="IPR050712">
    <property type="entry name" value="NAD(P)H-dep_reductase"/>
</dbReference>
<gene>
    <name evidence="3" type="ORF">BEL05_10310</name>
</gene>
<feature type="domain" description="NADPH-dependent FMN reductase-like" evidence="2">
    <location>
        <begin position="1"/>
        <end position="144"/>
    </location>
</feature>